<evidence type="ECO:0000313" key="2">
    <source>
        <dbReference type="EMBL" id="EAQ79315.1"/>
    </source>
</evidence>
<proteinExistence type="predicted"/>
<feature type="region of interest" description="Disordered" evidence="1">
    <location>
        <begin position="179"/>
        <end position="205"/>
    </location>
</feature>
<organism evidence="2 3">
    <name type="scientific">Blastopirellula marina DSM 3645</name>
    <dbReference type="NCBI Taxonomy" id="314230"/>
    <lineage>
        <taxon>Bacteria</taxon>
        <taxon>Pseudomonadati</taxon>
        <taxon>Planctomycetota</taxon>
        <taxon>Planctomycetia</taxon>
        <taxon>Pirellulales</taxon>
        <taxon>Pirellulaceae</taxon>
        <taxon>Blastopirellula</taxon>
    </lineage>
</organism>
<dbReference type="HOGENOM" id="CLU_1036935_0_0_0"/>
<sequence length="268" mass="29346">MIPSLPRNRSMNRLFEEILAGKLSTTELMQRVAETTKFELDSAAEHLADGQIVALSVKMSDQLRVLQVESMICTGCYLYLYRIVTENVGDEEREQNFWEAAEVSRAQAYRAIAVWTAFGKSFVAEGHLTKQFVSESLKILAGETTPPAARDEALQLARNGQHISIQVAKQLQKKHAAGRTSAGKSTIVAKETSTPVAKPEAKQDRPLKGNAAKAIWSYVGSVVRLIVQPAKTSSQADIEGIIRDLEAALARFRSEHQIPAASKSPDAA</sequence>
<evidence type="ECO:0000313" key="3">
    <source>
        <dbReference type="Proteomes" id="UP000004358"/>
    </source>
</evidence>
<comment type="caution">
    <text evidence="2">The sequence shown here is derived from an EMBL/GenBank/DDBJ whole genome shotgun (WGS) entry which is preliminary data.</text>
</comment>
<dbReference type="Proteomes" id="UP000004358">
    <property type="component" value="Unassembled WGS sequence"/>
</dbReference>
<name>A3ZVG9_9BACT</name>
<dbReference type="EMBL" id="AANZ01000014">
    <property type="protein sequence ID" value="EAQ79315.1"/>
    <property type="molecule type" value="Genomic_DNA"/>
</dbReference>
<dbReference type="STRING" id="314230.DSM3645_02528"/>
<gene>
    <name evidence="2" type="ORF">DSM3645_02528</name>
</gene>
<reference evidence="2 3" key="1">
    <citation type="submission" date="2006-02" db="EMBL/GenBank/DDBJ databases">
        <authorList>
            <person name="Amann R."/>
            <person name="Ferriera S."/>
            <person name="Johnson J."/>
            <person name="Kravitz S."/>
            <person name="Halpern A."/>
            <person name="Remington K."/>
            <person name="Beeson K."/>
            <person name="Tran B."/>
            <person name="Rogers Y.-H."/>
            <person name="Friedman R."/>
            <person name="Venter J.C."/>
        </authorList>
    </citation>
    <scope>NUCLEOTIDE SEQUENCE [LARGE SCALE GENOMIC DNA]</scope>
    <source>
        <strain evidence="2 3">DSM 3645</strain>
    </source>
</reference>
<dbReference type="AlphaFoldDB" id="A3ZVG9"/>
<protein>
    <submittedName>
        <fullName evidence="2">Uncharacterized protein</fullName>
    </submittedName>
</protein>
<accession>A3ZVG9</accession>
<evidence type="ECO:0000256" key="1">
    <source>
        <dbReference type="SAM" id="MobiDB-lite"/>
    </source>
</evidence>